<dbReference type="InterPro" id="IPR001878">
    <property type="entry name" value="Znf_CCHC"/>
</dbReference>
<dbReference type="Proteomes" id="UP000694865">
    <property type="component" value="Unplaced"/>
</dbReference>
<organism evidence="4 5">
    <name type="scientific">Saccoglossus kowalevskii</name>
    <name type="common">Acorn worm</name>
    <dbReference type="NCBI Taxonomy" id="10224"/>
    <lineage>
        <taxon>Eukaryota</taxon>
        <taxon>Metazoa</taxon>
        <taxon>Hemichordata</taxon>
        <taxon>Enteropneusta</taxon>
        <taxon>Harrimaniidae</taxon>
        <taxon>Saccoglossus</taxon>
    </lineage>
</organism>
<keyword evidence="1" id="KW-0479">Metal-binding</keyword>
<keyword evidence="4" id="KW-1185">Reference proteome</keyword>
<evidence type="ECO:0000259" key="3">
    <source>
        <dbReference type="PROSITE" id="PS50158"/>
    </source>
</evidence>
<evidence type="ECO:0000313" key="4">
    <source>
        <dbReference type="Proteomes" id="UP000694865"/>
    </source>
</evidence>
<keyword evidence="1" id="KW-0862">Zinc</keyword>
<accession>A0ABM0MSB8</accession>
<evidence type="ECO:0000256" key="1">
    <source>
        <dbReference type="PROSITE-ProRule" id="PRU00047"/>
    </source>
</evidence>
<proteinExistence type="predicted"/>
<protein>
    <submittedName>
        <fullName evidence="5">Zinc finger CCHC domain-containing protein 7-like</fullName>
    </submittedName>
</protein>
<evidence type="ECO:0000256" key="2">
    <source>
        <dbReference type="SAM" id="MobiDB-lite"/>
    </source>
</evidence>
<dbReference type="GeneID" id="102802444"/>
<reference evidence="5" key="1">
    <citation type="submission" date="2025-08" db="UniProtKB">
        <authorList>
            <consortium name="RefSeq"/>
        </authorList>
    </citation>
    <scope>IDENTIFICATION</scope>
    <source>
        <tissue evidence="5">Testes</tissue>
    </source>
</reference>
<feature type="domain" description="CCHC-type" evidence="3">
    <location>
        <begin position="238"/>
        <end position="254"/>
    </location>
</feature>
<gene>
    <name evidence="5" type="primary">LOC102802444</name>
</gene>
<feature type="compositionally biased region" description="Basic residues" evidence="2">
    <location>
        <begin position="137"/>
        <end position="150"/>
    </location>
</feature>
<evidence type="ECO:0000313" key="5">
    <source>
        <dbReference type="RefSeq" id="XP_006822909.1"/>
    </source>
</evidence>
<dbReference type="RefSeq" id="XP_006822909.1">
    <property type="nucleotide sequence ID" value="XM_006822846.1"/>
</dbReference>
<name>A0ABM0MSB8_SACKO</name>
<dbReference type="PROSITE" id="PS50158">
    <property type="entry name" value="ZF_CCHC"/>
    <property type="match status" value="1"/>
</dbReference>
<sequence>MQTMYDSLEDYERDIYGLGSDSDSGDDAEKKNIECQLYQQMHYAQTSDEVDNDYTITPSDAVKLSAADSDSVVFLKSTHVPKKRKSEVIFISSDSDVQPSKKRKEEHFASLAPISETSLEQSDCKIKLDHLQMKKNKKSNKFAKKSKFRKGKESSSTPTIRISSDEESVAEWTVIDDITDPQPDLMMNVTNMWSSQQTSKTSKDWKIELEDKMNNIQNSEKKSKSHHKRYYASKSSIRCHKCGECGHLSKYCTQPRVSKVTESIKDIMNRLHFLMRVITPLTQQRVNKNYRDH</sequence>
<feature type="region of interest" description="Disordered" evidence="2">
    <location>
        <begin position="137"/>
        <end position="162"/>
    </location>
</feature>
<keyword evidence="1" id="KW-0863">Zinc-finger</keyword>